<dbReference type="SUPFAM" id="SSF52047">
    <property type="entry name" value="RNI-like"/>
    <property type="match status" value="1"/>
</dbReference>
<proteinExistence type="predicted"/>
<keyword evidence="2" id="KW-1185">Reference proteome</keyword>
<sequence length="414" mass="46749">MERARPPAPSGLFTDHQDMMRRVFTSMAGRRLLPKEGWSLNRAIHDTAAPTVMYRLYRARVGAGSAPLALPHRLLEDTRRRLVVQLLIDGDFTNIQERPLSLPPFLVRLELYGFRGELGPPPSGGLRELRLCATSSIATSVHHLLTDIQNGEAVTNFFRETAEVLRALLPAVRALEVHGEYEPYRCVHVRTFMPALLEVPHPNLKGLSLDGWKVHWEDLLPLLSSTVAELQLEACQCDSDAGSDRLTVPPLPEGFSSLTLRGCPGSRFQPLGDLPPGLRVLKLRCYTHPLPPLPDTLETLVLDHCTHHVDDVFDSARLLSLSWRPPQPTPSLPSRWPARLKRLVYWGKPDTAEPQRIQNLPSTLTRLELNRCELHADLPRTLRELHLGNEFTQELNFKEFTGRIHTNSTRSSYH</sequence>
<name>A0A836CD10_9STRA</name>
<dbReference type="Gene3D" id="3.80.10.10">
    <property type="entry name" value="Ribonuclease Inhibitor"/>
    <property type="match status" value="1"/>
</dbReference>
<dbReference type="Proteomes" id="UP000664859">
    <property type="component" value="Unassembled WGS sequence"/>
</dbReference>
<gene>
    <name evidence="1" type="ORF">JKP88DRAFT_322275</name>
</gene>
<evidence type="ECO:0000313" key="2">
    <source>
        <dbReference type="Proteomes" id="UP000664859"/>
    </source>
</evidence>
<evidence type="ECO:0000313" key="1">
    <source>
        <dbReference type="EMBL" id="KAG5181152.1"/>
    </source>
</evidence>
<reference evidence="1" key="1">
    <citation type="submission" date="2021-02" db="EMBL/GenBank/DDBJ databases">
        <title>First Annotated Genome of the Yellow-green Alga Tribonema minus.</title>
        <authorList>
            <person name="Mahan K.M."/>
        </authorList>
    </citation>
    <scope>NUCLEOTIDE SEQUENCE</scope>
    <source>
        <strain evidence="1">UTEX B ZZ1240</strain>
    </source>
</reference>
<protein>
    <submittedName>
        <fullName evidence="1">Uncharacterized protein</fullName>
    </submittedName>
</protein>
<dbReference type="InterPro" id="IPR032675">
    <property type="entry name" value="LRR_dom_sf"/>
</dbReference>
<accession>A0A836CD10</accession>
<dbReference type="AlphaFoldDB" id="A0A836CD10"/>
<dbReference type="EMBL" id="JAFCMP010000335">
    <property type="protein sequence ID" value="KAG5181152.1"/>
    <property type="molecule type" value="Genomic_DNA"/>
</dbReference>
<comment type="caution">
    <text evidence="1">The sequence shown here is derived from an EMBL/GenBank/DDBJ whole genome shotgun (WGS) entry which is preliminary data.</text>
</comment>
<organism evidence="1 2">
    <name type="scientific">Tribonema minus</name>
    <dbReference type="NCBI Taxonomy" id="303371"/>
    <lineage>
        <taxon>Eukaryota</taxon>
        <taxon>Sar</taxon>
        <taxon>Stramenopiles</taxon>
        <taxon>Ochrophyta</taxon>
        <taxon>PX clade</taxon>
        <taxon>Xanthophyceae</taxon>
        <taxon>Tribonematales</taxon>
        <taxon>Tribonemataceae</taxon>
        <taxon>Tribonema</taxon>
    </lineage>
</organism>